<dbReference type="SUPFAM" id="SSF57850">
    <property type="entry name" value="RING/U-box"/>
    <property type="match status" value="2"/>
</dbReference>
<dbReference type="Proteomes" id="UP001140562">
    <property type="component" value="Unassembled WGS sequence"/>
</dbReference>
<dbReference type="EC" id="2.3.2.31" evidence="3"/>
<feature type="region of interest" description="Disordered" evidence="4">
    <location>
        <begin position="1"/>
        <end position="38"/>
    </location>
</feature>
<accession>A0A9W8X9P1</accession>
<comment type="caution">
    <text evidence="6">The sequence shown here is derived from an EMBL/GenBank/DDBJ whole genome shotgun (WGS) entry which is preliminary data.</text>
</comment>
<protein>
    <recommendedName>
        <fullName evidence="3">RBR-type E3 ubiquitin transferase</fullName>
        <ecNumber evidence="3">2.3.2.31</ecNumber>
    </recommendedName>
</protein>
<sequence length="202" mass="23109">MSTRQLRSQLKDPKTGEKRKLDFGELGEGGPPRQRPKRPQVLYHCLSCLVDMPSRSFHDYNPSPDCEHLINTCKECLSGWVDTQIDQNLAVMDKKDNTVFGIKCPECSASMQSLNVRAVASREMYELFVKQQRNHLAETTPGWFWCQNRRVDEEDKSLVTIRRASKPCPGCGIRIEKNGGCDHMGCRKCGISWNWCTTIQKK</sequence>
<dbReference type="InterPro" id="IPR013083">
    <property type="entry name" value="Znf_RING/FYVE/PHD"/>
</dbReference>
<proteinExistence type="predicted"/>
<dbReference type="Gene3D" id="1.20.120.1750">
    <property type="match status" value="1"/>
</dbReference>
<dbReference type="InterPro" id="IPR054694">
    <property type="entry name" value="Parkin-like_IBR"/>
</dbReference>
<dbReference type="OrthoDB" id="1431934at2759"/>
<evidence type="ECO:0000256" key="1">
    <source>
        <dbReference type="ARBA" id="ARBA00001798"/>
    </source>
</evidence>
<evidence type="ECO:0000313" key="7">
    <source>
        <dbReference type="Proteomes" id="UP001140562"/>
    </source>
</evidence>
<evidence type="ECO:0000313" key="6">
    <source>
        <dbReference type="EMBL" id="KAJ4343449.1"/>
    </source>
</evidence>
<comment type="pathway">
    <text evidence="2">Protein modification; protein ubiquitination.</text>
</comment>
<evidence type="ECO:0000256" key="4">
    <source>
        <dbReference type="SAM" id="MobiDB-lite"/>
    </source>
</evidence>
<evidence type="ECO:0000256" key="2">
    <source>
        <dbReference type="ARBA" id="ARBA00004906"/>
    </source>
</evidence>
<reference evidence="6" key="1">
    <citation type="submission" date="2022-10" db="EMBL/GenBank/DDBJ databases">
        <title>Tapping the CABI collections for fungal endophytes: first genome assemblies for Collariella, Neodidymelliopsis, Ascochyta clinopodiicola, Didymella pomorum, Didymosphaeria variabile, Neocosmospora piperis and Neocucurbitaria cava.</title>
        <authorList>
            <person name="Hill R."/>
        </authorList>
    </citation>
    <scope>NUCLEOTIDE SEQUENCE</scope>
    <source>
        <strain evidence="6">IMI 360193</strain>
    </source>
</reference>
<gene>
    <name evidence="6" type="ORF">N0V87_000215</name>
</gene>
<dbReference type="Pfam" id="PF22605">
    <property type="entry name" value="IBR_2"/>
    <property type="match status" value="1"/>
</dbReference>
<dbReference type="PANTHER" id="PTHR11685">
    <property type="entry name" value="RBR FAMILY RING FINGER AND IBR DOMAIN-CONTAINING"/>
    <property type="match status" value="1"/>
</dbReference>
<dbReference type="GO" id="GO:0061630">
    <property type="term" value="F:ubiquitin protein ligase activity"/>
    <property type="evidence" value="ECO:0007669"/>
    <property type="project" value="UniProtKB-EC"/>
</dbReference>
<dbReference type="InterPro" id="IPR031127">
    <property type="entry name" value="E3_UB_ligase_RBR"/>
</dbReference>
<evidence type="ECO:0000256" key="3">
    <source>
        <dbReference type="ARBA" id="ARBA00012251"/>
    </source>
</evidence>
<dbReference type="GO" id="GO:0016567">
    <property type="term" value="P:protein ubiquitination"/>
    <property type="evidence" value="ECO:0007669"/>
    <property type="project" value="InterPro"/>
</dbReference>
<feature type="compositionally biased region" description="Basic and acidic residues" evidence="4">
    <location>
        <begin position="9"/>
        <end position="23"/>
    </location>
</feature>
<dbReference type="Gene3D" id="3.30.40.10">
    <property type="entry name" value="Zinc/RING finger domain, C3HC4 (zinc finger)"/>
    <property type="match status" value="1"/>
</dbReference>
<name>A0A9W8X9P1_9PLEO</name>
<evidence type="ECO:0000259" key="5">
    <source>
        <dbReference type="Pfam" id="PF22605"/>
    </source>
</evidence>
<dbReference type="EMBL" id="JAPEUV010000002">
    <property type="protein sequence ID" value="KAJ4343449.1"/>
    <property type="molecule type" value="Genomic_DNA"/>
</dbReference>
<dbReference type="AlphaFoldDB" id="A0A9W8X9P1"/>
<feature type="domain" description="E3 ubiquitin-protein ligase parkin-like IBR" evidence="5">
    <location>
        <begin position="162"/>
        <end position="200"/>
    </location>
</feature>
<keyword evidence="7" id="KW-1185">Reference proteome</keyword>
<organism evidence="6 7">
    <name type="scientific">Didymella glomerata</name>
    <dbReference type="NCBI Taxonomy" id="749621"/>
    <lineage>
        <taxon>Eukaryota</taxon>
        <taxon>Fungi</taxon>
        <taxon>Dikarya</taxon>
        <taxon>Ascomycota</taxon>
        <taxon>Pezizomycotina</taxon>
        <taxon>Dothideomycetes</taxon>
        <taxon>Pleosporomycetidae</taxon>
        <taxon>Pleosporales</taxon>
        <taxon>Pleosporineae</taxon>
        <taxon>Didymellaceae</taxon>
        <taxon>Didymella</taxon>
    </lineage>
</organism>
<comment type="catalytic activity">
    <reaction evidence="1">
        <text>[E2 ubiquitin-conjugating enzyme]-S-ubiquitinyl-L-cysteine + [acceptor protein]-L-lysine = [E2 ubiquitin-conjugating enzyme]-L-cysteine + [acceptor protein]-N(6)-ubiquitinyl-L-lysine.</text>
        <dbReference type="EC" id="2.3.2.31"/>
    </reaction>
</comment>